<dbReference type="Proteomes" id="UP001060018">
    <property type="component" value="Chromosome"/>
</dbReference>
<keyword evidence="6" id="KW-0413">Isomerase</keyword>
<dbReference type="SUPFAM" id="SSF51658">
    <property type="entry name" value="Xylose isomerase-like"/>
    <property type="match status" value="1"/>
</dbReference>
<evidence type="ECO:0000256" key="3">
    <source>
        <dbReference type="SAM" id="SignalP"/>
    </source>
</evidence>
<feature type="chain" id="PRO_5044618625" evidence="3">
    <location>
        <begin position="34"/>
        <end position="316"/>
    </location>
</feature>
<dbReference type="OrthoDB" id="5182842at2"/>
<accession>A0A5B8J0Q9</accession>
<dbReference type="InterPro" id="IPR013022">
    <property type="entry name" value="Xyl_isomerase-like_TIM-brl"/>
</dbReference>
<feature type="domain" description="Xylose isomerase-like TIM barrel" evidence="4">
    <location>
        <begin position="82"/>
        <end position="297"/>
    </location>
</feature>
<name>A0A5B8J0Q9_9MICC</name>
<dbReference type="GO" id="GO:0016853">
    <property type="term" value="F:isomerase activity"/>
    <property type="evidence" value="ECO:0007669"/>
    <property type="project" value="UniProtKB-KW"/>
</dbReference>
<evidence type="ECO:0000313" key="8">
    <source>
        <dbReference type="Proteomes" id="UP001060018"/>
    </source>
</evidence>
<dbReference type="EMBL" id="CP042260">
    <property type="protein sequence ID" value="QDY67820.1"/>
    <property type="molecule type" value="Genomic_DNA"/>
</dbReference>
<reference evidence="5 7" key="1">
    <citation type="submission" date="2019-07" db="EMBL/GenBank/DDBJ databases">
        <title>Complete Genome Sequence of drought tolerant Plant Growth-Promoting Rhizobacterium Glutamicibacter halophytocola DR408.</title>
        <authorList>
            <person name="Nishu S.D."/>
            <person name="Lee T.K."/>
        </authorList>
    </citation>
    <scope>NUCLEOTIDE SEQUENCE [LARGE SCALE GENOMIC DNA]</scope>
    <source>
        <strain evidence="5 7">DR408</strain>
    </source>
</reference>
<dbReference type="InterPro" id="IPR050312">
    <property type="entry name" value="IolE/XylAMocC-like"/>
</dbReference>
<dbReference type="PANTHER" id="PTHR12110">
    <property type="entry name" value="HYDROXYPYRUVATE ISOMERASE"/>
    <property type="match status" value="1"/>
</dbReference>
<keyword evidence="7" id="KW-1185">Reference proteome</keyword>
<dbReference type="PANTHER" id="PTHR12110:SF41">
    <property type="entry name" value="INOSOSE DEHYDRATASE"/>
    <property type="match status" value="1"/>
</dbReference>
<evidence type="ECO:0000313" key="6">
    <source>
        <dbReference type="EMBL" id="UUX59998.1"/>
    </source>
</evidence>
<organism evidence="6 8">
    <name type="scientific">Glutamicibacter halophytocola</name>
    <dbReference type="NCBI Taxonomy" id="1933880"/>
    <lineage>
        <taxon>Bacteria</taxon>
        <taxon>Bacillati</taxon>
        <taxon>Actinomycetota</taxon>
        <taxon>Actinomycetes</taxon>
        <taxon>Micrococcales</taxon>
        <taxon>Micrococcaceae</taxon>
        <taxon>Glutamicibacter</taxon>
    </lineage>
</organism>
<evidence type="ECO:0000313" key="5">
    <source>
        <dbReference type="EMBL" id="QDY67820.1"/>
    </source>
</evidence>
<dbReference type="Pfam" id="PF01261">
    <property type="entry name" value="AP_endonuc_2"/>
    <property type="match status" value="1"/>
</dbReference>
<keyword evidence="1" id="KW-0119">Carbohydrate metabolism</keyword>
<evidence type="ECO:0000259" key="4">
    <source>
        <dbReference type="Pfam" id="PF01261"/>
    </source>
</evidence>
<protein>
    <submittedName>
        <fullName evidence="6">Sugar phosphate isomerase/epimerase</fullName>
    </submittedName>
</protein>
<reference evidence="6" key="2">
    <citation type="journal article" date="2022" name="Pest Manag. Sci.">
        <title>Glutamicibacter halophytocola-mediated host fitness of potato tuber moth on Solanaceae crops.</title>
        <authorList>
            <person name="Wang W."/>
            <person name="Xiao G."/>
            <person name="Du G."/>
            <person name="Chang L."/>
            <person name="Yang Y."/>
            <person name="Ye J."/>
            <person name="Chen B."/>
        </authorList>
    </citation>
    <scope>NUCLEOTIDE SEQUENCE</scope>
    <source>
        <strain evidence="6">S2</strain>
    </source>
</reference>
<dbReference type="Gene3D" id="3.20.20.150">
    <property type="entry name" value="Divalent-metal-dependent TIM barrel enzymes"/>
    <property type="match status" value="1"/>
</dbReference>
<dbReference type="Proteomes" id="UP000320717">
    <property type="component" value="Chromosome"/>
</dbReference>
<dbReference type="EMBL" id="CP102487">
    <property type="protein sequence ID" value="UUX59998.1"/>
    <property type="molecule type" value="Genomic_DNA"/>
</dbReference>
<evidence type="ECO:0000256" key="2">
    <source>
        <dbReference type="SAM" id="MobiDB-lite"/>
    </source>
</evidence>
<dbReference type="AlphaFoldDB" id="A0A5B8J0Q9"/>
<evidence type="ECO:0000313" key="7">
    <source>
        <dbReference type="Proteomes" id="UP000320717"/>
    </source>
</evidence>
<gene>
    <name evidence="5" type="ORF">FQA45_16770</name>
    <name evidence="6" type="ORF">NUH22_05100</name>
</gene>
<proteinExistence type="predicted"/>
<feature type="region of interest" description="Disordered" evidence="2">
    <location>
        <begin position="34"/>
        <end position="54"/>
    </location>
</feature>
<dbReference type="RefSeq" id="WP_146278037.1">
    <property type="nucleotide sequence ID" value="NZ_CP042260.1"/>
</dbReference>
<evidence type="ECO:0000256" key="1">
    <source>
        <dbReference type="ARBA" id="ARBA00023277"/>
    </source>
</evidence>
<feature type="signal peptide" evidence="3">
    <location>
        <begin position="1"/>
        <end position="33"/>
    </location>
</feature>
<sequence length="316" mass="34584">MANRPRATPKKQLPLRALGAVAVLTLATGTLNGATQSESRHRAADNAGSDHCQGRGIPANKISIQMFSYSNWGNVIGTEKIFAELAAIGYENVEPFDGSYEGRTAKEFSELLERHGLNAPTAHGSTDEKTFAETIDFAKTVGQRYTGSGGSASPGTATLRDTLETARTLNRLGEKSKNSGTGKIFVHNHQGEFTRQFPHPRTGELTSAWELLAEFTDPRYVTFELDVLWAADAGVDVVQLLSEYGERVELLHVKDGFLNGDERAVPTDLGEGELEWTTILDAAQKQVKYFIVERDLAPSTAEFARDSFEFLSCYTC</sequence>
<dbReference type="InterPro" id="IPR036237">
    <property type="entry name" value="Xyl_isomerase-like_sf"/>
</dbReference>
<keyword evidence="3" id="KW-0732">Signal</keyword>